<accession>A0A6B2M0V0</accession>
<dbReference type="AlphaFoldDB" id="A0A6B2M0V0"/>
<dbReference type="PROSITE" id="PS51819">
    <property type="entry name" value="VOC"/>
    <property type="match status" value="1"/>
</dbReference>
<dbReference type="EMBL" id="JAAGNX010000002">
    <property type="protein sequence ID" value="NDV61949.1"/>
    <property type="molecule type" value="Genomic_DNA"/>
</dbReference>
<reference evidence="2 3" key="1">
    <citation type="submission" date="2020-02" db="EMBL/GenBank/DDBJ databases">
        <title>Albibacoteraceae fam. nov., the first described family within the subdivision 4 Verrucomicrobia.</title>
        <authorList>
            <person name="Xi F."/>
        </authorList>
    </citation>
    <scope>NUCLEOTIDE SEQUENCE [LARGE SCALE GENOMIC DNA]</scope>
    <source>
        <strain evidence="2 3">CK1056</strain>
    </source>
</reference>
<dbReference type="RefSeq" id="WP_163963410.1">
    <property type="nucleotide sequence ID" value="NZ_JAAGNX010000002.1"/>
</dbReference>
<dbReference type="SUPFAM" id="SSF54593">
    <property type="entry name" value="Glyoxalase/Bleomycin resistance protein/Dihydroxybiphenyl dioxygenase"/>
    <property type="match status" value="1"/>
</dbReference>
<comment type="caution">
    <text evidence="2">The sequence shown here is derived from an EMBL/GenBank/DDBJ whole genome shotgun (WGS) entry which is preliminary data.</text>
</comment>
<dbReference type="Gene3D" id="3.10.180.10">
    <property type="entry name" value="2,3-Dihydroxybiphenyl 1,2-Dioxygenase, domain 1"/>
    <property type="match status" value="1"/>
</dbReference>
<dbReference type="Proteomes" id="UP000478417">
    <property type="component" value="Unassembled WGS sequence"/>
</dbReference>
<name>A0A6B2M0V0_9BACT</name>
<dbReference type="InterPro" id="IPR004360">
    <property type="entry name" value="Glyas_Fos-R_dOase_dom"/>
</dbReference>
<proteinExistence type="predicted"/>
<gene>
    <name evidence="2" type="ORF">G0Q06_05755</name>
</gene>
<organism evidence="2 3">
    <name type="scientific">Oceanipulchritudo coccoides</name>
    <dbReference type="NCBI Taxonomy" id="2706888"/>
    <lineage>
        <taxon>Bacteria</taxon>
        <taxon>Pseudomonadati</taxon>
        <taxon>Verrucomicrobiota</taxon>
        <taxon>Opitutia</taxon>
        <taxon>Puniceicoccales</taxon>
        <taxon>Oceanipulchritudinaceae</taxon>
        <taxon>Oceanipulchritudo</taxon>
    </lineage>
</organism>
<dbReference type="InterPro" id="IPR037523">
    <property type="entry name" value="VOC_core"/>
</dbReference>
<dbReference type="Pfam" id="PF00903">
    <property type="entry name" value="Glyoxalase"/>
    <property type="match status" value="1"/>
</dbReference>
<protein>
    <submittedName>
        <fullName evidence="2">VOC family protein</fullName>
    </submittedName>
</protein>
<sequence>MKVQEIAFSCYPVTDIDRDRGFYEGLLGLKPTVDQAFEGGSHWIEYDIGPGTLALGKTPGMEPGRTGCSVWLEVDNFDAAIDELKAAEVEFNFGPIETSVCHMALVHDPDGNLVGIHRRKDNHA</sequence>
<evidence type="ECO:0000313" key="2">
    <source>
        <dbReference type="EMBL" id="NDV61949.1"/>
    </source>
</evidence>
<evidence type="ECO:0000313" key="3">
    <source>
        <dbReference type="Proteomes" id="UP000478417"/>
    </source>
</evidence>
<dbReference type="InterPro" id="IPR029068">
    <property type="entry name" value="Glyas_Bleomycin-R_OHBP_Dase"/>
</dbReference>
<keyword evidence="3" id="KW-1185">Reference proteome</keyword>
<feature type="domain" description="VOC" evidence="1">
    <location>
        <begin position="5"/>
        <end position="119"/>
    </location>
</feature>
<evidence type="ECO:0000259" key="1">
    <source>
        <dbReference type="PROSITE" id="PS51819"/>
    </source>
</evidence>